<sequence>MDFKLSSRTDLGSRWRTSVFSRGKIPVFRILTSALSIAHVANRRDRHRHYLTTCKKVLEAPPHKHDAPASDASATVATRRSEGIRVGALALNYTSPVQPEAVARSVAADASRFDRLWMPKLSSLLNYSAPQLEKHSSVCELHFHKRYVSRHFEHVVNGELVRIDRSRPVLLPGAVPTQFPNLPKYLSKQLPPKRKLPARTECPAPPRKKRVDDVCPPASVDFEEVSSCTLSFQDLALPSCAACKHLRKALLNRRFARKLRHHNQAARLKKKRGQKRRQFDG</sequence>
<reference evidence="1 2" key="1">
    <citation type="journal article" date="2020" name="Cell">
        <title>Large-Scale Comparative Analyses of Tick Genomes Elucidate Their Genetic Diversity and Vector Capacities.</title>
        <authorList>
            <consortium name="Tick Genome and Microbiome Consortium (TIGMIC)"/>
            <person name="Jia N."/>
            <person name="Wang J."/>
            <person name="Shi W."/>
            <person name="Du L."/>
            <person name="Sun Y."/>
            <person name="Zhan W."/>
            <person name="Jiang J.F."/>
            <person name="Wang Q."/>
            <person name="Zhang B."/>
            <person name="Ji P."/>
            <person name="Bell-Sakyi L."/>
            <person name="Cui X.M."/>
            <person name="Yuan T.T."/>
            <person name="Jiang B.G."/>
            <person name="Yang W.F."/>
            <person name="Lam T.T."/>
            <person name="Chang Q.C."/>
            <person name="Ding S.J."/>
            <person name="Wang X.J."/>
            <person name="Zhu J.G."/>
            <person name="Ruan X.D."/>
            <person name="Zhao L."/>
            <person name="Wei J.T."/>
            <person name="Ye R.Z."/>
            <person name="Que T.C."/>
            <person name="Du C.H."/>
            <person name="Zhou Y.H."/>
            <person name="Cheng J.X."/>
            <person name="Dai P.F."/>
            <person name="Guo W.B."/>
            <person name="Han X.H."/>
            <person name="Huang E.J."/>
            <person name="Li L.F."/>
            <person name="Wei W."/>
            <person name="Gao Y.C."/>
            <person name="Liu J.Z."/>
            <person name="Shao H.Z."/>
            <person name="Wang X."/>
            <person name="Wang C.C."/>
            <person name="Yang T.C."/>
            <person name="Huo Q.B."/>
            <person name="Li W."/>
            <person name="Chen H.Y."/>
            <person name="Chen S.E."/>
            <person name="Zhou L.G."/>
            <person name="Ni X.B."/>
            <person name="Tian J.H."/>
            <person name="Sheng Y."/>
            <person name="Liu T."/>
            <person name="Pan Y.S."/>
            <person name="Xia L.Y."/>
            <person name="Li J."/>
            <person name="Zhao F."/>
            <person name="Cao W.C."/>
        </authorList>
    </citation>
    <scope>NUCLEOTIDE SEQUENCE [LARGE SCALE GENOMIC DNA]</scope>
    <source>
        <strain evidence="1">Iper-2018</strain>
    </source>
</reference>
<name>A0AC60P6C6_IXOPE</name>
<evidence type="ECO:0000313" key="1">
    <source>
        <dbReference type="EMBL" id="KAG0414683.1"/>
    </source>
</evidence>
<proteinExistence type="predicted"/>
<accession>A0AC60P6C6</accession>
<dbReference type="Proteomes" id="UP000805193">
    <property type="component" value="Unassembled WGS sequence"/>
</dbReference>
<dbReference type="EMBL" id="JABSTQ010011155">
    <property type="protein sequence ID" value="KAG0414683.1"/>
    <property type="molecule type" value="Genomic_DNA"/>
</dbReference>
<comment type="caution">
    <text evidence="1">The sequence shown here is derived from an EMBL/GenBank/DDBJ whole genome shotgun (WGS) entry which is preliminary data.</text>
</comment>
<keyword evidence="2" id="KW-1185">Reference proteome</keyword>
<protein>
    <submittedName>
        <fullName evidence="1">Uncharacterized protein</fullName>
    </submittedName>
</protein>
<evidence type="ECO:0000313" key="2">
    <source>
        <dbReference type="Proteomes" id="UP000805193"/>
    </source>
</evidence>
<organism evidence="1 2">
    <name type="scientific">Ixodes persulcatus</name>
    <name type="common">Taiga tick</name>
    <dbReference type="NCBI Taxonomy" id="34615"/>
    <lineage>
        <taxon>Eukaryota</taxon>
        <taxon>Metazoa</taxon>
        <taxon>Ecdysozoa</taxon>
        <taxon>Arthropoda</taxon>
        <taxon>Chelicerata</taxon>
        <taxon>Arachnida</taxon>
        <taxon>Acari</taxon>
        <taxon>Parasitiformes</taxon>
        <taxon>Ixodida</taxon>
        <taxon>Ixodoidea</taxon>
        <taxon>Ixodidae</taxon>
        <taxon>Ixodinae</taxon>
        <taxon>Ixodes</taxon>
    </lineage>
</organism>
<gene>
    <name evidence="1" type="ORF">HPB47_008130</name>
</gene>